<dbReference type="PANTHER" id="PTHR30181">
    <property type="entry name" value="MANNITOL PERMEASE IIC COMPONENT"/>
    <property type="match status" value="1"/>
</dbReference>
<dbReference type="CDD" id="cd00211">
    <property type="entry name" value="PTS_IIA_fru"/>
    <property type="match status" value="1"/>
</dbReference>
<dbReference type="Proteomes" id="UP000003240">
    <property type="component" value="Unassembled WGS sequence"/>
</dbReference>
<dbReference type="SUPFAM" id="SSF55804">
    <property type="entry name" value="Phoshotransferase/anion transport protein"/>
    <property type="match status" value="1"/>
</dbReference>
<evidence type="ECO:0000313" key="14">
    <source>
        <dbReference type="Proteomes" id="UP000003240"/>
    </source>
</evidence>
<dbReference type="GO" id="GO:0090563">
    <property type="term" value="F:protein-phosphocysteine-sugar phosphotransferase activity"/>
    <property type="evidence" value="ECO:0007669"/>
    <property type="project" value="TreeGrafter"/>
</dbReference>
<keyword evidence="6 13" id="KW-0808">Transferase</keyword>
<dbReference type="eggNOG" id="COG4668">
    <property type="taxonomic scope" value="Bacteria"/>
</dbReference>
<evidence type="ECO:0000256" key="2">
    <source>
        <dbReference type="ARBA" id="ARBA00014783"/>
    </source>
</evidence>
<dbReference type="RefSeq" id="WP_004573140.1">
    <property type="nucleotide sequence ID" value="NZ_AFGF01000050.1"/>
</dbReference>
<evidence type="ECO:0000313" key="13">
    <source>
        <dbReference type="EMBL" id="EGO64708.1"/>
    </source>
</evidence>
<evidence type="ECO:0000256" key="4">
    <source>
        <dbReference type="ARBA" id="ARBA00022553"/>
    </source>
</evidence>
<keyword evidence="14" id="KW-1185">Reference proteome</keyword>
<dbReference type="InterPro" id="IPR050893">
    <property type="entry name" value="Sugar_PTS"/>
</dbReference>
<comment type="function">
    <text evidence="1">The phosphoenolpyruvate-dependent sugar phosphotransferase system (sugar PTS), a major carbohydrate active transport system, catalyzes the phosphorylation of incoming sugar substrates concomitantly with their translocation across the cell membrane. The enzyme II CmtAB PTS system is involved in D-mannitol transport.</text>
</comment>
<evidence type="ECO:0000256" key="6">
    <source>
        <dbReference type="ARBA" id="ARBA00022679"/>
    </source>
</evidence>
<evidence type="ECO:0000256" key="10">
    <source>
        <dbReference type="ARBA" id="ARBA00030956"/>
    </source>
</evidence>
<name>F7NGX7_9FIRM</name>
<proteinExistence type="predicted"/>
<evidence type="ECO:0000256" key="7">
    <source>
        <dbReference type="ARBA" id="ARBA00022683"/>
    </source>
</evidence>
<dbReference type="AlphaFoldDB" id="F7NGX7"/>
<dbReference type="Gene3D" id="3.40.930.10">
    <property type="entry name" value="Mannitol-specific EII, Chain A"/>
    <property type="match status" value="1"/>
</dbReference>
<dbReference type="EMBL" id="AFGF01000050">
    <property type="protein sequence ID" value="EGO64708.1"/>
    <property type="molecule type" value="Genomic_DNA"/>
</dbReference>
<keyword evidence="5" id="KW-0762">Sugar transport</keyword>
<organism evidence="13 14">
    <name type="scientific">Acetonema longum DSM 6540</name>
    <dbReference type="NCBI Taxonomy" id="1009370"/>
    <lineage>
        <taxon>Bacteria</taxon>
        <taxon>Bacillati</taxon>
        <taxon>Bacillota</taxon>
        <taxon>Negativicutes</taxon>
        <taxon>Acetonemataceae</taxon>
        <taxon>Acetonema</taxon>
    </lineage>
</organism>
<comment type="caution">
    <text evidence="13">The sequence shown here is derived from an EMBL/GenBank/DDBJ whole genome shotgun (WGS) entry which is preliminary data.</text>
</comment>
<dbReference type="STRING" id="1009370.ALO_06593"/>
<dbReference type="OrthoDB" id="1640042at2"/>
<evidence type="ECO:0000256" key="11">
    <source>
        <dbReference type="ARBA" id="ARBA00030962"/>
    </source>
</evidence>
<dbReference type="GO" id="GO:0016301">
    <property type="term" value="F:kinase activity"/>
    <property type="evidence" value="ECO:0007669"/>
    <property type="project" value="UniProtKB-KW"/>
</dbReference>
<sequence>MRFERNLIFIKTDFRDKTAVVEFLGGQLVQAGAVQPAYVQAMHQREQDVGTYITEGVAIPHGTEGSRSLVNRAAIVALKIPRGIEWSDGKPVFLAFGIAGNEEDHVSLLSELAIMLMDADQKAKLLAAENEDDLFACLNQTGGND</sequence>
<dbReference type="PANTHER" id="PTHR30181:SF2">
    <property type="entry name" value="PTS SYSTEM MANNITOL-SPECIFIC EIICBA COMPONENT"/>
    <property type="match status" value="1"/>
</dbReference>
<evidence type="ECO:0000256" key="9">
    <source>
        <dbReference type="ARBA" id="ARBA00029908"/>
    </source>
</evidence>
<dbReference type="Pfam" id="PF00359">
    <property type="entry name" value="PTS_EIIA_2"/>
    <property type="match status" value="1"/>
</dbReference>
<dbReference type="GO" id="GO:0005886">
    <property type="term" value="C:plasma membrane"/>
    <property type="evidence" value="ECO:0007669"/>
    <property type="project" value="TreeGrafter"/>
</dbReference>
<reference evidence="13 14" key="1">
    <citation type="journal article" date="2011" name="EMBO J.">
        <title>Structural diversity of bacterial flagellar motors.</title>
        <authorList>
            <person name="Chen S."/>
            <person name="Beeby M."/>
            <person name="Murphy G.E."/>
            <person name="Leadbetter J.R."/>
            <person name="Hendrixson D.R."/>
            <person name="Briegel A."/>
            <person name="Li Z."/>
            <person name="Shi J."/>
            <person name="Tocheva E.I."/>
            <person name="Muller A."/>
            <person name="Dobro M.J."/>
            <person name="Jensen G.J."/>
        </authorList>
    </citation>
    <scope>NUCLEOTIDE SEQUENCE [LARGE SCALE GENOMIC DNA]</scope>
    <source>
        <strain evidence="13 14">DSM 6540</strain>
    </source>
</reference>
<evidence type="ECO:0000256" key="5">
    <source>
        <dbReference type="ARBA" id="ARBA00022597"/>
    </source>
</evidence>
<dbReference type="PROSITE" id="PS51094">
    <property type="entry name" value="PTS_EIIA_TYPE_2"/>
    <property type="match status" value="1"/>
</dbReference>
<dbReference type="GO" id="GO:0009401">
    <property type="term" value="P:phosphoenolpyruvate-dependent sugar phosphotransferase system"/>
    <property type="evidence" value="ECO:0007669"/>
    <property type="project" value="UniProtKB-KW"/>
</dbReference>
<gene>
    <name evidence="13" type="ORF">ALO_06593</name>
</gene>
<evidence type="ECO:0000256" key="8">
    <source>
        <dbReference type="ARBA" id="ARBA00022777"/>
    </source>
</evidence>
<keyword evidence="13" id="KW-0670">Pyruvate</keyword>
<keyword evidence="8" id="KW-0418">Kinase</keyword>
<keyword evidence="7" id="KW-0598">Phosphotransferase system</keyword>
<accession>F7NGX7</accession>
<evidence type="ECO:0000256" key="1">
    <source>
        <dbReference type="ARBA" id="ARBA00002434"/>
    </source>
</evidence>
<keyword evidence="3" id="KW-0813">Transport</keyword>
<feature type="domain" description="PTS EIIA type-2" evidence="12">
    <location>
        <begin position="1"/>
        <end position="141"/>
    </location>
</feature>
<evidence type="ECO:0000256" key="3">
    <source>
        <dbReference type="ARBA" id="ARBA00022448"/>
    </source>
</evidence>
<protein>
    <recommendedName>
        <fullName evidence="2">Mannitol-specific phosphotransferase enzyme IIA component</fullName>
    </recommendedName>
    <alternativeName>
        <fullName evidence="10">EIIA</fullName>
    </alternativeName>
    <alternativeName>
        <fullName evidence="11">EIII</fullName>
    </alternativeName>
    <alternativeName>
        <fullName evidence="9">PTS system mannitol-specific EIIA component</fullName>
    </alternativeName>
</protein>
<dbReference type="InterPro" id="IPR002178">
    <property type="entry name" value="PTS_EIIA_type-2_dom"/>
</dbReference>
<dbReference type="InterPro" id="IPR016152">
    <property type="entry name" value="PTrfase/Anion_transptr"/>
</dbReference>
<keyword evidence="4" id="KW-0597">Phosphoprotein</keyword>
<evidence type="ECO:0000259" key="12">
    <source>
        <dbReference type="PROSITE" id="PS51094"/>
    </source>
</evidence>